<proteinExistence type="predicted"/>
<keyword evidence="5" id="KW-1185">Reference proteome</keyword>
<evidence type="ECO:0000313" key="6">
    <source>
        <dbReference type="RefSeq" id="XP_027080935.1"/>
    </source>
</evidence>
<dbReference type="Gene3D" id="1.10.287.1490">
    <property type="match status" value="1"/>
</dbReference>
<sequence length="442" mass="50248">MASCNTVFLFSIFLALIFLQSTADDVGSVVDDFSKDGSDLSAELALLKSRIDALEFHIKEKNEELKAKDDAISELEKKIKEKSDSISSLQSEIVSLQKKGTLDAEEVVNKAHARAAELEKMVEKLKMEIDLKNKEKEALEAQVNEKEKKALNLNSEFENLQNIVSQQKARLQKTERALQMAEEEMMKAKFEATSRSIALIEVHGAWLPPWLAVHLTRYQMLLEKHWEEHGKPAADALLQKAIKGKAKAEIWAGPHIETIHTKWIPVIKEQWLILVTKAEPHVQSLSTKALEIYESSKIAAMPHVIKVQELADPYFQEIKKYSKPYIDQVATAARPHVDNVRVVLKPYTEQAFHVYGKFLESASTYHHQVQGTVQEKLQMHDLTRPLATKELVWFIASALLALPIIAGFKICSAICWKKTKHSNRHGHSNHLRRRAKRSHPDK</sequence>
<feature type="region of interest" description="Disordered" evidence="2">
    <location>
        <begin position="422"/>
        <end position="442"/>
    </location>
</feature>
<dbReference type="RefSeq" id="XP_027080935.1">
    <property type="nucleotide sequence ID" value="XM_027225134.2"/>
</dbReference>
<protein>
    <submittedName>
        <fullName evidence="6">Uncharacterized protein isoform X1</fullName>
    </submittedName>
</protein>
<evidence type="ECO:0000256" key="4">
    <source>
        <dbReference type="SAM" id="SignalP"/>
    </source>
</evidence>
<evidence type="ECO:0000313" key="5">
    <source>
        <dbReference type="Proteomes" id="UP001652660"/>
    </source>
</evidence>
<dbReference type="PANTHER" id="PTHR34360:SF1">
    <property type="entry name" value="OS08G0519400 PROTEIN"/>
    <property type="match status" value="1"/>
</dbReference>
<keyword evidence="3" id="KW-0472">Membrane</keyword>
<reference evidence="6" key="2">
    <citation type="submission" date="2025-08" db="UniProtKB">
        <authorList>
            <consortium name="RefSeq"/>
        </authorList>
    </citation>
    <scope>IDENTIFICATION</scope>
    <source>
        <tissue evidence="6">Leaves</tissue>
    </source>
</reference>
<evidence type="ECO:0000256" key="2">
    <source>
        <dbReference type="SAM" id="MobiDB-lite"/>
    </source>
</evidence>
<dbReference type="AlphaFoldDB" id="A0A6P6TS13"/>
<dbReference type="PANTHER" id="PTHR34360">
    <property type="entry name" value="OS08G0519400 PROTEIN"/>
    <property type="match status" value="1"/>
</dbReference>
<dbReference type="GeneID" id="113703687"/>
<name>A0A6P6TS13_COFAR</name>
<feature type="coiled-coil region" evidence="1">
    <location>
        <begin position="44"/>
        <end position="191"/>
    </location>
</feature>
<dbReference type="Proteomes" id="UP001652660">
    <property type="component" value="Chromosome 8e"/>
</dbReference>
<accession>A0A6P6TS13</accession>
<feature type="chain" id="PRO_5027699657" evidence="4">
    <location>
        <begin position="24"/>
        <end position="442"/>
    </location>
</feature>
<dbReference type="SUPFAM" id="SSF58113">
    <property type="entry name" value="Apolipoprotein A-I"/>
    <property type="match status" value="1"/>
</dbReference>
<keyword evidence="4" id="KW-0732">Signal</keyword>
<keyword evidence="3" id="KW-0812">Transmembrane</keyword>
<dbReference type="OrthoDB" id="2017695at2759"/>
<feature type="transmembrane region" description="Helical" evidence="3">
    <location>
        <begin position="391"/>
        <end position="416"/>
    </location>
</feature>
<evidence type="ECO:0000256" key="1">
    <source>
        <dbReference type="SAM" id="Coils"/>
    </source>
</evidence>
<keyword evidence="1" id="KW-0175">Coiled coil</keyword>
<gene>
    <name evidence="6" type="primary">LOC113703687</name>
</gene>
<organism evidence="5 6">
    <name type="scientific">Coffea arabica</name>
    <name type="common">Arabian coffee</name>
    <dbReference type="NCBI Taxonomy" id="13443"/>
    <lineage>
        <taxon>Eukaryota</taxon>
        <taxon>Viridiplantae</taxon>
        <taxon>Streptophyta</taxon>
        <taxon>Embryophyta</taxon>
        <taxon>Tracheophyta</taxon>
        <taxon>Spermatophyta</taxon>
        <taxon>Magnoliopsida</taxon>
        <taxon>eudicotyledons</taxon>
        <taxon>Gunneridae</taxon>
        <taxon>Pentapetalae</taxon>
        <taxon>asterids</taxon>
        <taxon>lamiids</taxon>
        <taxon>Gentianales</taxon>
        <taxon>Rubiaceae</taxon>
        <taxon>Ixoroideae</taxon>
        <taxon>Gardenieae complex</taxon>
        <taxon>Bertiereae - Coffeeae clade</taxon>
        <taxon>Coffeeae</taxon>
        <taxon>Coffea</taxon>
    </lineage>
</organism>
<keyword evidence="3" id="KW-1133">Transmembrane helix</keyword>
<reference evidence="5" key="1">
    <citation type="journal article" date="2025" name="Foods">
        <title>Unveiling the Microbial Signatures of Arabica Coffee Cherries: Insights into Ripeness Specific Diversity, Functional Traits, and Implications for Quality and Safety.</title>
        <authorList>
            <consortium name="RefSeq"/>
            <person name="Tenea G.N."/>
            <person name="Cifuentes V."/>
            <person name="Reyes P."/>
            <person name="Cevallos-Vallejos M."/>
        </authorList>
    </citation>
    <scope>NUCLEOTIDE SEQUENCE [LARGE SCALE GENOMIC DNA]</scope>
</reference>
<evidence type="ECO:0000256" key="3">
    <source>
        <dbReference type="SAM" id="Phobius"/>
    </source>
</evidence>
<feature type="signal peptide" evidence="4">
    <location>
        <begin position="1"/>
        <end position="23"/>
    </location>
</feature>